<organism evidence="5 6">
    <name type="scientific">Nocardioides fonticola</name>
    <dbReference type="NCBI Taxonomy" id="450363"/>
    <lineage>
        <taxon>Bacteria</taxon>
        <taxon>Bacillati</taxon>
        <taxon>Actinomycetota</taxon>
        <taxon>Actinomycetes</taxon>
        <taxon>Propionibacteriales</taxon>
        <taxon>Nocardioidaceae</taxon>
        <taxon>Nocardioides</taxon>
    </lineage>
</organism>
<proteinExistence type="inferred from homology"/>
<feature type="domain" description="Acyl-CoA thioesterase-like N-terminal HotDog" evidence="4">
    <location>
        <begin position="33"/>
        <end position="110"/>
    </location>
</feature>
<dbReference type="Pfam" id="PF02551">
    <property type="entry name" value="Acyl_CoA_thio"/>
    <property type="match status" value="1"/>
</dbReference>
<dbReference type="PANTHER" id="PTHR11066">
    <property type="entry name" value="ACYL-COA THIOESTERASE"/>
    <property type="match status" value="1"/>
</dbReference>
<evidence type="ECO:0000313" key="5">
    <source>
        <dbReference type="EMBL" id="GAA4129259.1"/>
    </source>
</evidence>
<dbReference type="RefSeq" id="WP_344735450.1">
    <property type="nucleotide sequence ID" value="NZ_BAAAZH010000035.1"/>
</dbReference>
<dbReference type="EMBL" id="BAAAZH010000035">
    <property type="protein sequence ID" value="GAA4129259.1"/>
    <property type="molecule type" value="Genomic_DNA"/>
</dbReference>
<keyword evidence="2" id="KW-0378">Hydrolase</keyword>
<dbReference type="InterPro" id="IPR025652">
    <property type="entry name" value="TesB_C"/>
</dbReference>
<sequence>METPLDELVRLLDLTPDGDDVWLGDQTAQAVATRHVFGGMVLAQALRAAASTVAPERAVHSLHASFLRAGDAGAPLRLEVARLRDGRRFSHRRVSVRQERGVLCEALIAFAAPWERPALEHGPRMPRVPAADTLPTDEAMLADHPEVPLLLRTTGPIDQRYVDHPQLARDAGRGLADVEVWMRADGTLPDDPVLHACVAVYASDLGPLEPVGARHALSMRARDLTPTSLDHAVWFHSPVRADAWMLAILDSPWAGHGRGMGRVAVFQDGVLALEVAQEGLLELP</sequence>
<evidence type="ECO:0000259" key="4">
    <source>
        <dbReference type="Pfam" id="PF13622"/>
    </source>
</evidence>
<protein>
    <submittedName>
        <fullName evidence="5">Acyl-CoA thioesterase II</fullName>
    </submittedName>
</protein>
<name>A0ABP7Y217_9ACTN</name>
<evidence type="ECO:0000313" key="6">
    <source>
        <dbReference type="Proteomes" id="UP001501495"/>
    </source>
</evidence>
<dbReference type="Proteomes" id="UP001501495">
    <property type="component" value="Unassembled WGS sequence"/>
</dbReference>
<keyword evidence="6" id="KW-1185">Reference proteome</keyword>
<dbReference type="PANTHER" id="PTHR11066:SF34">
    <property type="entry name" value="ACYL-COENZYME A THIOESTERASE 8"/>
    <property type="match status" value="1"/>
</dbReference>
<dbReference type="InterPro" id="IPR049449">
    <property type="entry name" value="TesB_ACOT8-like_N"/>
</dbReference>
<gene>
    <name evidence="5" type="ORF">GCM10022215_41570</name>
</gene>
<reference evidence="6" key="1">
    <citation type="journal article" date="2019" name="Int. J. Syst. Evol. Microbiol.">
        <title>The Global Catalogue of Microorganisms (GCM) 10K type strain sequencing project: providing services to taxonomists for standard genome sequencing and annotation.</title>
        <authorList>
            <consortium name="The Broad Institute Genomics Platform"/>
            <consortium name="The Broad Institute Genome Sequencing Center for Infectious Disease"/>
            <person name="Wu L."/>
            <person name="Ma J."/>
        </authorList>
    </citation>
    <scope>NUCLEOTIDE SEQUENCE [LARGE SCALE GENOMIC DNA]</scope>
    <source>
        <strain evidence="6">JCM 16703</strain>
    </source>
</reference>
<evidence type="ECO:0000256" key="2">
    <source>
        <dbReference type="ARBA" id="ARBA00022801"/>
    </source>
</evidence>
<dbReference type="InterPro" id="IPR003703">
    <property type="entry name" value="Acyl_CoA_thio"/>
</dbReference>
<dbReference type="CDD" id="cd03445">
    <property type="entry name" value="Thioesterase_II_repeat2"/>
    <property type="match status" value="1"/>
</dbReference>
<dbReference type="InterPro" id="IPR042171">
    <property type="entry name" value="Acyl-CoA_hotdog"/>
</dbReference>
<comment type="caution">
    <text evidence="5">The sequence shown here is derived from an EMBL/GenBank/DDBJ whole genome shotgun (WGS) entry which is preliminary data.</text>
</comment>
<evidence type="ECO:0000256" key="1">
    <source>
        <dbReference type="ARBA" id="ARBA00006538"/>
    </source>
</evidence>
<feature type="domain" description="Acyl-CoA thioesterase 2 C-terminal" evidence="3">
    <location>
        <begin position="162"/>
        <end position="280"/>
    </location>
</feature>
<dbReference type="InterPro" id="IPR029069">
    <property type="entry name" value="HotDog_dom_sf"/>
</dbReference>
<dbReference type="Pfam" id="PF13622">
    <property type="entry name" value="4HBT_3"/>
    <property type="match status" value="1"/>
</dbReference>
<dbReference type="SUPFAM" id="SSF54637">
    <property type="entry name" value="Thioesterase/thiol ester dehydrase-isomerase"/>
    <property type="match status" value="2"/>
</dbReference>
<comment type="similarity">
    <text evidence="1">Belongs to the C/M/P thioester hydrolase family.</text>
</comment>
<dbReference type="Gene3D" id="2.40.160.210">
    <property type="entry name" value="Acyl-CoA thioesterase, double hotdog domain"/>
    <property type="match status" value="1"/>
</dbReference>
<dbReference type="CDD" id="cd03444">
    <property type="entry name" value="Thioesterase_II_repeat1"/>
    <property type="match status" value="1"/>
</dbReference>
<evidence type="ECO:0000259" key="3">
    <source>
        <dbReference type="Pfam" id="PF02551"/>
    </source>
</evidence>
<accession>A0ABP7Y217</accession>